<dbReference type="GeneID" id="14907657"/>
<dbReference type="PANTHER" id="PTHR43215">
    <property type="entry name" value="RADIAL SPOKE HEAD 1 HOMOLOG"/>
    <property type="match status" value="1"/>
</dbReference>
<proteinExistence type="predicted"/>
<dbReference type="STRING" id="857967.G0QT97"/>
<organism evidence="3 4">
    <name type="scientific">Ichthyophthirius multifiliis</name>
    <name type="common">White spot disease agent</name>
    <name type="synonym">Ich</name>
    <dbReference type="NCBI Taxonomy" id="5932"/>
    <lineage>
        <taxon>Eukaryota</taxon>
        <taxon>Sar</taxon>
        <taxon>Alveolata</taxon>
        <taxon>Ciliophora</taxon>
        <taxon>Intramacronucleata</taxon>
        <taxon>Oligohymenophorea</taxon>
        <taxon>Hymenostomatida</taxon>
        <taxon>Ophryoglenina</taxon>
        <taxon>Ichthyophthirius</taxon>
    </lineage>
</organism>
<dbReference type="OrthoDB" id="270720at2759"/>
<keyword evidence="2" id="KW-1133">Transmembrane helix</keyword>
<dbReference type="PANTHER" id="PTHR43215:SF14">
    <property type="entry name" value="RADIAL SPOKE HEAD 1 HOMOLOG"/>
    <property type="match status" value="1"/>
</dbReference>
<evidence type="ECO:0000313" key="4">
    <source>
        <dbReference type="Proteomes" id="UP000008983"/>
    </source>
</evidence>
<dbReference type="GO" id="GO:0005829">
    <property type="term" value="C:cytosol"/>
    <property type="evidence" value="ECO:0007669"/>
    <property type="project" value="TreeGrafter"/>
</dbReference>
<reference evidence="3 4" key="1">
    <citation type="submission" date="2011-07" db="EMBL/GenBank/DDBJ databases">
        <authorList>
            <person name="Coyne R."/>
            <person name="Brami D."/>
            <person name="Johnson J."/>
            <person name="Hostetler J."/>
            <person name="Hannick L."/>
            <person name="Clark T."/>
            <person name="Cassidy-Hanley D."/>
            <person name="Inman J."/>
        </authorList>
    </citation>
    <scope>NUCLEOTIDE SEQUENCE [LARGE SCALE GENOMIC DNA]</scope>
    <source>
        <strain evidence="3 4">G5</strain>
    </source>
</reference>
<dbReference type="AlphaFoldDB" id="G0QT97"/>
<dbReference type="eggNOG" id="KOG0229">
    <property type="taxonomic scope" value="Eukaryota"/>
</dbReference>
<dbReference type="SMART" id="SM00698">
    <property type="entry name" value="MORN"/>
    <property type="match status" value="5"/>
</dbReference>
<dbReference type="InParanoid" id="G0QT97"/>
<dbReference type="Proteomes" id="UP000008983">
    <property type="component" value="Unassembled WGS sequence"/>
</dbReference>
<feature type="transmembrane region" description="Helical" evidence="2">
    <location>
        <begin position="45"/>
        <end position="65"/>
    </location>
</feature>
<keyword evidence="1" id="KW-0677">Repeat</keyword>
<dbReference type="RefSeq" id="XP_004035018.1">
    <property type="nucleotide sequence ID" value="XM_004034970.1"/>
</dbReference>
<evidence type="ECO:0000313" key="3">
    <source>
        <dbReference type="EMBL" id="EGR31532.1"/>
    </source>
</evidence>
<accession>G0QT97</accession>
<dbReference type="SUPFAM" id="SSF82185">
    <property type="entry name" value="Histone H3 K4-specific methyltransferase SET7/9 N-terminal domain"/>
    <property type="match status" value="2"/>
</dbReference>
<dbReference type="Pfam" id="PF02493">
    <property type="entry name" value="MORN"/>
    <property type="match status" value="6"/>
</dbReference>
<dbReference type="Gene3D" id="2.20.110.10">
    <property type="entry name" value="Histone H3 K4-specific methyltransferase SET7/9 N-terminal domain"/>
    <property type="match status" value="3"/>
</dbReference>
<keyword evidence="2" id="KW-0472">Membrane</keyword>
<sequence>MRIYLILILMIIKIQKEKKKLLLNFKLELYIQESGLVLFSQYKRILFILTFFIIFFNLYYLFNIFQKIIGKCRDGYGIQTWADGAKYEGYWKDNKVSGQGKFWHVDGDIYDGQWEQDKANGFGNYIHINGATYQGHWKDDLQDGFGIEIWTDGSKYEGYYKEGKKHGEGKYIWSDNSQYIGNWFENRISGKGIYIWADGRRYEVLQKKHQYQILKKIRAIGLIIICMEKVYILGKMEENMKENIYMIKRMAMEFILGLMEEDMREIGRMESNYIFYKQYLFIFFLFQITWQRQIYIT</sequence>
<protein>
    <recommendedName>
        <fullName evidence="5">MORN repeat protein</fullName>
    </recommendedName>
</protein>
<keyword evidence="2" id="KW-0812">Transmembrane</keyword>
<evidence type="ECO:0000256" key="1">
    <source>
        <dbReference type="ARBA" id="ARBA00022737"/>
    </source>
</evidence>
<gene>
    <name evidence="3" type="ORF">IMG5_107520</name>
</gene>
<dbReference type="EMBL" id="GL983849">
    <property type="protein sequence ID" value="EGR31532.1"/>
    <property type="molecule type" value="Genomic_DNA"/>
</dbReference>
<name>G0QT97_ICHMU</name>
<dbReference type="InterPro" id="IPR003409">
    <property type="entry name" value="MORN"/>
</dbReference>
<keyword evidence="4" id="KW-1185">Reference proteome</keyword>
<evidence type="ECO:0000256" key="2">
    <source>
        <dbReference type="SAM" id="Phobius"/>
    </source>
</evidence>
<evidence type="ECO:0008006" key="5">
    <source>
        <dbReference type="Google" id="ProtNLM"/>
    </source>
</evidence>
<feature type="transmembrane region" description="Helical" evidence="2">
    <location>
        <begin position="273"/>
        <end position="290"/>
    </location>
</feature>